<proteinExistence type="predicted"/>
<protein>
    <submittedName>
        <fullName evidence="2">Uncharacterized protein</fullName>
    </submittedName>
</protein>
<keyword evidence="3" id="KW-1185">Reference proteome</keyword>
<dbReference type="EMBL" id="CAUOFW020003747">
    <property type="protein sequence ID" value="CAK9161849.1"/>
    <property type="molecule type" value="Genomic_DNA"/>
</dbReference>
<evidence type="ECO:0000313" key="3">
    <source>
        <dbReference type="Proteomes" id="UP001642360"/>
    </source>
</evidence>
<evidence type="ECO:0000256" key="1">
    <source>
        <dbReference type="SAM" id="MobiDB-lite"/>
    </source>
</evidence>
<organism evidence="2 3">
    <name type="scientific">Ilex paraguariensis</name>
    <name type="common">yerba mate</name>
    <dbReference type="NCBI Taxonomy" id="185542"/>
    <lineage>
        <taxon>Eukaryota</taxon>
        <taxon>Viridiplantae</taxon>
        <taxon>Streptophyta</taxon>
        <taxon>Embryophyta</taxon>
        <taxon>Tracheophyta</taxon>
        <taxon>Spermatophyta</taxon>
        <taxon>Magnoliopsida</taxon>
        <taxon>eudicotyledons</taxon>
        <taxon>Gunneridae</taxon>
        <taxon>Pentapetalae</taxon>
        <taxon>asterids</taxon>
        <taxon>campanulids</taxon>
        <taxon>Aquifoliales</taxon>
        <taxon>Aquifoliaceae</taxon>
        <taxon>Ilex</taxon>
    </lineage>
</organism>
<dbReference type="Proteomes" id="UP001642360">
    <property type="component" value="Unassembled WGS sequence"/>
</dbReference>
<feature type="non-terminal residue" evidence="2">
    <location>
        <position position="1"/>
    </location>
</feature>
<feature type="region of interest" description="Disordered" evidence="1">
    <location>
        <begin position="45"/>
        <end position="67"/>
    </location>
</feature>
<comment type="caution">
    <text evidence="2">The sequence shown here is derived from an EMBL/GenBank/DDBJ whole genome shotgun (WGS) entry which is preliminary data.</text>
</comment>
<dbReference type="AlphaFoldDB" id="A0ABC8SXE1"/>
<reference evidence="2 3" key="1">
    <citation type="submission" date="2024-02" db="EMBL/GenBank/DDBJ databases">
        <authorList>
            <person name="Vignale AGUSTIN F."/>
            <person name="Sosa J E."/>
            <person name="Modenutti C."/>
        </authorList>
    </citation>
    <scope>NUCLEOTIDE SEQUENCE [LARGE SCALE GENOMIC DNA]</scope>
</reference>
<name>A0ABC8SXE1_9AQUA</name>
<evidence type="ECO:0000313" key="2">
    <source>
        <dbReference type="EMBL" id="CAK9161849.1"/>
    </source>
</evidence>
<accession>A0ABC8SXE1</accession>
<gene>
    <name evidence="2" type="ORF">ILEXP_LOCUS30676</name>
</gene>
<sequence>HPTRKGVAAGKHLSPLGVDLTGFNIKENLSLGIVVGSRCLQHGENGRKLKERNQRMRLANKEKSTQA</sequence>